<dbReference type="InterPro" id="IPR029052">
    <property type="entry name" value="Metallo-depent_PP-like"/>
</dbReference>
<accession>A0ABT8A3Z0</accession>
<dbReference type="SUPFAM" id="SSF56300">
    <property type="entry name" value="Metallo-dependent phosphatases"/>
    <property type="match status" value="1"/>
</dbReference>
<feature type="non-terminal residue" evidence="1">
    <location>
        <position position="92"/>
    </location>
</feature>
<organism evidence="1 2">
    <name type="scientific">Paeniroseomonas aquatica</name>
    <dbReference type="NCBI Taxonomy" id="373043"/>
    <lineage>
        <taxon>Bacteria</taxon>
        <taxon>Pseudomonadati</taxon>
        <taxon>Pseudomonadota</taxon>
        <taxon>Alphaproteobacteria</taxon>
        <taxon>Acetobacterales</taxon>
        <taxon>Acetobacteraceae</taxon>
        <taxon>Paeniroseomonas</taxon>
    </lineage>
</organism>
<name>A0ABT8A3Z0_9PROT</name>
<protein>
    <recommendedName>
        <fullName evidence="3">Calcineurin-like phosphoesterase domain-containing protein</fullName>
    </recommendedName>
</protein>
<sequence length="92" mass="9907">MDDPHHYRTDDVRKAMIDIPQDEPSVLLAHSTDCLRDASRQGVSLILCGHTHGGQICLPGGVPVLTSSAMPRRLASGAWRVGSLQGYTSRGI</sequence>
<proteinExistence type="predicted"/>
<dbReference type="Proteomes" id="UP001529369">
    <property type="component" value="Unassembled WGS sequence"/>
</dbReference>
<evidence type="ECO:0008006" key="3">
    <source>
        <dbReference type="Google" id="ProtNLM"/>
    </source>
</evidence>
<comment type="caution">
    <text evidence="1">The sequence shown here is derived from an EMBL/GenBank/DDBJ whole genome shotgun (WGS) entry which is preliminary data.</text>
</comment>
<dbReference type="EMBL" id="JAUFPN010000100">
    <property type="protein sequence ID" value="MDN3564460.1"/>
    <property type="molecule type" value="Genomic_DNA"/>
</dbReference>
<keyword evidence="2" id="KW-1185">Reference proteome</keyword>
<gene>
    <name evidence="1" type="ORF">QWZ14_08805</name>
</gene>
<evidence type="ECO:0000313" key="1">
    <source>
        <dbReference type="EMBL" id="MDN3564460.1"/>
    </source>
</evidence>
<evidence type="ECO:0000313" key="2">
    <source>
        <dbReference type="Proteomes" id="UP001529369"/>
    </source>
</evidence>
<reference evidence="2" key="1">
    <citation type="journal article" date="2019" name="Int. J. Syst. Evol. Microbiol.">
        <title>The Global Catalogue of Microorganisms (GCM) 10K type strain sequencing project: providing services to taxonomists for standard genome sequencing and annotation.</title>
        <authorList>
            <consortium name="The Broad Institute Genomics Platform"/>
            <consortium name="The Broad Institute Genome Sequencing Center for Infectious Disease"/>
            <person name="Wu L."/>
            <person name="Ma J."/>
        </authorList>
    </citation>
    <scope>NUCLEOTIDE SEQUENCE [LARGE SCALE GENOMIC DNA]</scope>
    <source>
        <strain evidence="2">CECT 7131</strain>
    </source>
</reference>